<sequence length="62" mass="7163">MSISDNRILLNLKESGILIFYTVSVKFILQIQREDQKKLDILQQEWLDNNLKTGMVLGGKGR</sequence>
<dbReference type="EMBL" id="GBRH01162928">
    <property type="protein sequence ID" value="JAE34968.1"/>
    <property type="molecule type" value="Transcribed_RNA"/>
</dbReference>
<organism evidence="1">
    <name type="scientific">Arundo donax</name>
    <name type="common">Giant reed</name>
    <name type="synonym">Donax arundinaceus</name>
    <dbReference type="NCBI Taxonomy" id="35708"/>
    <lineage>
        <taxon>Eukaryota</taxon>
        <taxon>Viridiplantae</taxon>
        <taxon>Streptophyta</taxon>
        <taxon>Embryophyta</taxon>
        <taxon>Tracheophyta</taxon>
        <taxon>Spermatophyta</taxon>
        <taxon>Magnoliopsida</taxon>
        <taxon>Liliopsida</taxon>
        <taxon>Poales</taxon>
        <taxon>Poaceae</taxon>
        <taxon>PACMAD clade</taxon>
        <taxon>Arundinoideae</taxon>
        <taxon>Arundineae</taxon>
        <taxon>Arundo</taxon>
    </lineage>
</organism>
<name>A0A0A9HPY0_ARUDO</name>
<reference evidence="1" key="2">
    <citation type="journal article" date="2015" name="Data Brief">
        <title>Shoot transcriptome of the giant reed, Arundo donax.</title>
        <authorList>
            <person name="Barrero R.A."/>
            <person name="Guerrero F.D."/>
            <person name="Moolhuijzen P."/>
            <person name="Goolsby J.A."/>
            <person name="Tidwell J."/>
            <person name="Bellgard S.E."/>
            <person name="Bellgard M.I."/>
        </authorList>
    </citation>
    <scope>NUCLEOTIDE SEQUENCE</scope>
    <source>
        <tissue evidence="1">Shoot tissue taken approximately 20 cm above the soil surface</tissue>
    </source>
</reference>
<protein>
    <submittedName>
        <fullName evidence="1">Uncharacterized protein</fullName>
    </submittedName>
</protein>
<dbReference type="AlphaFoldDB" id="A0A0A9HPY0"/>
<reference evidence="1" key="1">
    <citation type="submission" date="2014-09" db="EMBL/GenBank/DDBJ databases">
        <authorList>
            <person name="Magalhaes I.L.F."/>
            <person name="Oliveira U."/>
            <person name="Santos F.R."/>
            <person name="Vidigal T.H.D.A."/>
            <person name="Brescovit A.D."/>
            <person name="Santos A.J."/>
        </authorList>
    </citation>
    <scope>NUCLEOTIDE SEQUENCE</scope>
    <source>
        <tissue evidence="1">Shoot tissue taken approximately 20 cm above the soil surface</tissue>
    </source>
</reference>
<proteinExistence type="predicted"/>
<accession>A0A0A9HPY0</accession>
<evidence type="ECO:0000313" key="1">
    <source>
        <dbReference type="EMBL" id="JAE34968.1"/>
    </source>
</evidence>